<reference evidence="2" key="1">
    <citation type="submission" date="2018-05" db="EMBL/GenBank/DDBJ databases">
        <authorList>
            <person name="Lanie J.A."/>
            <person name="Ng W.-L."/>
            <person name="Kazmierczak K.M."/>
            <person name="Andrzejewski T.M."/>
            <person name="Davidsen T.M."/>
            <person name="Wayne K.J."/>
            <person name="Tettelin H."/>
            <person name="Glass J.I."/>
            <person name="Rusch D."/>
            <person name="Podicherti R."/>
            <person name="Tsui H.-C.T."/>
            <person name="Winkler M.E."/>
        </authorList>
    </citation>
    <scope>NUCLEOTIDE SEQUENCE</scope>
</reference>
<gene>
    <name evidence="2" type="ORF">METZ01_LOCUS359828</name>
</gene>
<protein>
    <recommendedName>
        <fullName evidence="1">Bacterial Ig-like domain-containing protein</fullName>
    </recommendedName>
</protein>
<sequence>TLETGGTDAVVNYSSGSGGTTLTFNYTVASGNTSSDLDYASTGALALNSGTIRDAAGNNATLTLASPGASNSLGNNKALIIDTTAPTVSSVTSTTANGSYKAGDEIVITITFSENVYVNYDNGRPRLTFETGSWDQQRNFTSGSGGTVLTWTYIVASGNTSSDLDVQSTTALALNGGTMKDAAGNDAVLTLPEPGGANSLSANKNIVIDTTVPTMTITATDGSNAVSDGAATNDGTLTVTFTSSEATTNFVVGDITVSGGALSNFSATSSTVYTATFTPSANGATTIDVSANKFTDAAGNNNTAATQFNWTY</sequence>
<name>A0A382SAP2_9ZZZZ</name>
<accession>A0A382SAP2</accession>
<feature type="domain" description="Bacterial Ig-like" evidence="1">
    <location>
        <begin position="209"/>
        <end position="309"/>
    </location>
</feature>
<evidence type="ECO:0000313" key="2">
    <source>
        <dbReference type="EMBL" id="SVD06974.1"/>
    </source>
</evidence>
<evidence type="ECO:0000259" key="1">
    <source>
        <dbReference type="Pfam" id="PF19078"/>
    </source>
</evidence>
<dbReference type="AlphaFoldDB" id="A0A382SAP2"/>
<organism evidence="2">
    <name type="scientific">marine metagenome</name>
    <dbReference type="NCBI Taxonomy" id="408172"/>
    <lineage>
        <taxon>unclassified sequences</taxon>
        <taxon>metagenomes</taxon>
        <taxon>ecological metagenomes</taxon>
    </lineage>
</organism>
<dbReference type="Pfam" id="PF19078">
    <property type="entry name" value="Big_12"/>
    <property type="match status" value="1"/>
</dbReference>
<dbReference type="EMBL" id="UINC01127690">
    <property type="protein sequence ID" value="SVD06974.1"/>
    <property type="molecule type" value="Genomic_DNA"/>
</dbReference>
<dbReference type="InterPro" id="IPR044048">
    <property type="entry name" value="Big_12"/>
</dbReference>
<feature type="non-terminal residue" evidence="2">
    <location>
        <position position="1"/>
    </location>
</feature>
<feature type="non-terminal residue" evidence="2">
    <location>
        <position position="312"/>
    </location>
</feature>
<proteinExistence type="predicted"/>